<dbReference type="Proteomes" id="UP000830115">
    <property type="component" value="Chromosome"/>
</dbReference>
<dbReference type="PANTHER" id="PTHR30535">
    <property type="entry name" value="VITAMIN B12-BINDING PROTEIN"/>
    <property type="match status" value="1"/>
</dbReference>
<evidence type="ECO:0000256" key="1">
    <source>
        <dbReference type="ARBA" id="ARBA00008814"/>
    </source>
</evidence>
<dbReference type="PROSITE" id="PS51318">
    <property type="entry name" value="TAT"/>
    <property type="match status" value="1"/>
</dbReference>
<evidence type="ECO:0000313" key="3">
    <source>
        <dbReference type="EMBL" id="UQA96911.1"/>
    </source>
</evidence>
<sequence length="378" mass="39957">MPGPTVPSPDVSRRRLLGGALAAATLPILGTACGRAEPAAGTGDGLRVTDLTGATVELPRPARRVVTIPLPAASMVVAVNGGPEVLAGMNAASRTAIEGSFLGTAHPELLKVPTEVAGAEFAPNVESVLALEPDVVIQWGDRGPGIVEPLRKAGLTVARLTYGTQKDLEGAITLYGKLLGKQQRAEKMVNGMRTALKRLRGRLPASGAGAENAPSVLYLRGAADGLQAGGGASYNHYVTELVGARNPAARVDDEQVTIDREQLLKWDPDIILLGNFGPAAPKDLYAEPALATLRAVRERRVYKVPLGGYRWDPPSQESPLMWQWLAGLVHGTGAPGLRDEVVRQYAFLYGAEPTAAQLDVILRTKANSGSRDYDDFGR</sequence>
<accession>A0ABY4MKG1</accession>
<dbReference type="SUPFAM" id="SSF53807">
    <property type="entry name" value="Helical backbone' metal receptor"/>
    <property type="match status" value="1"/>
</dbReference>
<evidence type="ECO:0000313" key="4">
    <source>
        <dbReference type="Proteomes" id="UP000830115"/>
    </source>
</evidence>
<dbReference type="InterPro" id="IPR002491">
    <property type="entry name" value="ABC_transptr_periplasmic_BD"/>
</dbReference>
<feature type="domain" description="Fe/B12 periplasmic-binding" evidence="2">
    <location>
        <begin position="64"/>
        <end position="333"/>
    </location>
</feature>
<dbReference type="PANTHER" id="PTHR30535:SF34">
    <property type="entry name" value="MOLYBDATE-BINDING PROTEIN MOLA"/>
    <property type="match status" value="1"/>
</dbReference>
<protein>
    <submittedName>
        <fullName evidence="3">ABC transporter substrate-binding protein</fullName>
    </submittedName>
</protein>
<gene>
    <name evidence="3" type="ORF">K9S39_38075</name>
</gene>
<dbReference type="Gene3D" id="1.20.58.2180">
    <property type="match status" value="1"/>
</dbReference>
<dbReference type="RefSeq" id="WP_248867830.1">
    <property type="nucleotide sequence ID" value="NZ_CP086322.1"/>
</dbReference>
<comment type="similarity">
    <text evidence="1">Belongs to the bacterial solute-binding protein 8 family.</text>
</comment>
<reference evidence="3" key="1">
    <citation type="submission" date="2021-10" db="EMBL/GenBank/DDBJ databases">
        <title>Streptomyces nigrumlapis sp.nov.,an antimicrobial producing actinobacterium isolated from Black Gobi rocks.</title>
        <authorList>
            <person name="Wen Y."/>
            <person name="Zhang W."/>
            <person name="Liu X.G."/>
        </authorList>
    </citation>
    <scope>NUCLEOTIDE SEQUENCE</scope>
    <source>
        <strain evidence="3">ST13-2-2</strain>
    </source>
</reference>
<dbReference type="PROSITE" id="PS50983">
    <property type="entry name" value="FE_B12_PBP"/>
    <property type="match status" value="1"/>
</dbReference>
<dbReference type="Gene3D" id="3.40.50.1980">
    <property type="entry name" value="Nitrogenase molybdenum iron protein domain"/>
    <property type="match status" value="2"/>
</dbReference>
<organism evidence="3 4">
    <name type="scientific">Streptomyces halobius</name>
    <dbReference type="NCBI Taxonomy" id="2879846"/>
    <lineage>
        <taxon>Bacteria</taxon>
        <taxon>Bacillati</taxon>
        <taxon>Actinomycetota</taxon>
        <taxon>Actinomycetes</taxon>
        <taxon>Kitasatosporales</taxon>
        <taxon>Streptomycetaceae</taxon>
        <taxon>Streptomyces</taxon>
    </lineage>
</organism>
<dbReference type="EMBL" id="CP086322">
    <property type="protein sequence ID" value="UQA96911.1"/>
    <property type="molecule type" value="Genomic_DNA"/>
</dbReference>
<dbReference type="InterPro" id="IPR006311">
    <property type="entry name" value="TAT_signal"/>
</dbReference>
<name>A0ABY4MKG1_9ACTN</name>
<proteinExistence type="inferred from homology"/>
<dbReference type="Pfam" id="PF01497">
    <property type="entry name" value="Peripla_BP_2"/>
    <property type="match status" value="1"/>
</dbReference>
<evidence type="ECO:0000259" key="2">
    <source>
        <dbReference type="PROSITE" id="PS50983"/>
    </source>
</evidence>
<keyword evidence="4" id="KW-1185">Reference proteome</keyword>
<dbReference type="InterPro" id="IPR050902">
    <property type="entry name" value="ABC_Transporter_SBP"/>
</dbReference>